<feature type="transmembrane region" description="Helical" evidence="1">
    <location>
        <begin position="93"/>
        <end position="110"/>
    </location>
</feature>
<dbReference type="InterPro" id="IPR058581">
    <property type="entry name" value="TM_HPP"/>
</dbReference>
<reference evidence="3 4" key="1">
    <citation type="submission" date="2016-12" db="EMBL/GenBank/DDBJ databases">
        <title>Diversity of luminous bacteria.</title>
        <authorList>
            <person name="Yoshizawa S."/>
            <person name="Kogure K."/>
        </authorList>
    </citation>
    <scope>NUCLEOTIDE SEQUENCE [LARGE SCALE GENOMIC DNA]</scope>
    <source>
        <strain evidence="3 4">LC2-408</strain>
    </source>
</reference>
<keyword evidence="1" id="KW-1133">Transmembrane helix</keyword>
<feature type="transmembrane region" description="Helical" evidence="1">
    <location>
        <begin position="20"/>
        <end position="37"/>
    </location>
</feature>
<proteinExistence type="predicted"/>
<dbReference type="AlphaFoldDB" id="A0A2S7VRM9"/>
<evidence type="ECO:0000313" key="3">
    <source>
        <dbReference type="EMBL" id="PQJ64290.1"/>
    </source>
</evidence>
<dbReference type="PANTHER" id="PTHR33741:SF5">
    <property type="entry name" value="TRANSMEMBRANE PROTEIN DDB_G0269096-RELATED"/>
    <property type="match status" value="1"/>
</dbReference>
<name>A0A2S7VRM9_9VIBR</name>
<dbReference type="EMBL" id="MSCI01000001">
    <property type="protein sequence ID" value="PQJ64290.1"/>
    <property type="molecule type" value="Genomic_DNA"/>
</dbReference>
<dbReference type="PANTHER" id="PTHR33741">
    <property type="entry name" value="TRANSMEMBRANE PROTEIN DDB_G0269096-RELATED"/>
    <property type="match status" value="1"/>
</dbReference>
<sequence length="171" mass="18148">MIKKLIGGEELPPKATLNQLLKGFVGGTVGILILCLPAEQSQVPWLMAPFGATCVLLFARPTSPLAQPRNIIAGHFISAAVGLVALYGVGDSYLVMSLAVGSAIFLMQYFRTVHPPAGANPIVISLAGTSLVDWTFLFTPVLVGSVALVLVGAMLNNTSTQQRWPLYWVGK</sequence>
<feature type="transmembrane region" description="Helical" evidence="1">
    <location>
        <begin position="71"/>
        <end position="87"/>
    </location>
</feature>
<dbReference type="Proteomes" id="UP000238707">
    <property type="component" value="Unassembled WGS sequence"/>
</dbReference>
<dbReference type="Pfam" id="PF04982">
    <property type="entry name" value="TM_HPP"/>
    <property type="match status" value="1"/>
</dbReference>
<organism evidence="3 4">
    <name type="scientific">Vibrio chagasii</name>
    <dbReference type="NCBI Taxonomy" id="170679"/>
    <lineage>
        <taxon>Bacteria</taxon>
        <taxon>Pseudomonadati</taxon>
        <taxon>Pseudomonadota</taxon>
        <taxon>Gammaproteobacteria</taxon>
        <taxon>Vibrionales</taxon>
        <taxon>Vibrionaceae</taxon>
        <taxon>Vibrio</taxon>
    </lineage>
</organism>
<feature type="domain" description="HPP transmembrane region" evidence="2">
    <location>
        <begin position="13"/>
        <end position="165"/>
    </location>
</feature>
<accession>A0A2S7VRM9</accession>
<evidence type="ECO:0000313" key="4">
    <source>
        <dbReference type="Proteomes" id="UP000238707"/>
    </source>
</evidence>
<keyword evidence="1" id="KW-0812">Transmembrane</keyword>
<evidence type="ECO:0000256" key="1">
    <source>
        <dbReference type="SAM" id="Phobius"/>
    </source>
</evidence>
<gene>
    <name evidence="3" type="ORF">BTO10_05745</name>
</gene>
<protein>
    <submittedName>
        <fullName evidence="3">HPP family protein</fullName>
    </submittedName>
</protein>
<dbReference type="InterPro" id="IPR007065">
    <property type="entry name" value="HPP"/>
</dbReference>
<keyword evidence="4" id="KW-1185">Reference proteome</keyword>
<evidence type="ECO:0000259" key="2">
    <source>
        <dbReference type="Pfam" id="PF04982"/>
    </source>
</evidence>
<comment type="caution">
    <text evidence="3">The sequence shown here is derived from an EMBL/GenBank/DDBJ whole genome shotgun (WGS) entry which is preliminary data.</text>
</comment>
<keyword evidence="1" id="KW-0472">Membrane</keyword>
<feature type="transmembrane region" description="Helical" evidence="1">
    <location>
        <begin position="43"/>
        <end position="59"/>
    </location>
</feature>
<dbReference type="RefSeq" id="WP_105023893.1">
    <property type="nucleotide sequence ID" value="NZ_MSCI01000001.1"/>
</dbReference>
<feature type="transmembrane region" description="Helical" evidence="1">
    <location>
        <begin position="131"/>
        <end position="155"/>
    </location>
</feature>